<reference evidence="3" key="1">
    <citation type="journal article" date="2015" name="Nature">
        <title>Complex archaea that bridge the gap between prokaryotes and eukaryotes.</title>
        <authorList>
            <person name="Spang A."/>
            <person name="Saw J.H."/>
            <person name="Jorgensen S.L."/>
            <person name="Zaremba-Niedzwiedzka K."/>
            <person name="Martijn J."/>
            <person name="Lind A.E."/>
            <person name="van Eijk R."/>
            <person name="Schleper C."/>
            <person name="Guy L."/>
            <person name="Ettema T.J."/>
        </authorList>
    </citation>
    <scope>NUCLEOTIDE SEQUENCE</scope>
</reference>
<feature type="transmembrane region" description="Helical" evidence="2">
    <location>
        <begin position="194"/>
        <end position="219"/>
    </location>
</feature>
<proteinExistence type="predicted"/>
<gene>
    <name evidence="3" type="ORF">LCGC14_0614470</name>
</gene>
<accession>A0A0F9RBN2</accession>
<dbReference type="PRINTS" id="PR00449">
    <property type="entry name" value="RASTRNSFRMNG"/>
</dbReference>
<dbReference type="PANTHER" id="PTHR47978">
    <property type="match status" value="1"/>
</dbReference>
<keyword evidence="2" id="KW-0812">Transmembrane</keyword>
<dbReference type="InterPro" id="IPR001806">
    <property type="entry name" value="Small_GTPase"/>
</dbReference>
<dbReference type="PROSITE" id="PS51421">
    <property type="entry name" value="RAS"/>
    <property type="match status" value="1"/>
</dbReference>
<keyword evidence="2" id="KW-0472">Membrane</keyword>
<dbReference type="SUPFAM" id="SSF52540">
    <property type="entry name" value="P-loop containing nucleoside triphosphate hydrolases"/>
    <property type="match status" value="1"/>
</dbReference>
<dbReference type="InterPro" id="IPR027417">
    <property type="entry name" value="P-loop_NTPase"/>
</dbReference>
<dbReference type="Pfam" id="PF00071">
    <property type="entry name" value="Ras"/>
    <property type="match status" value="1"/>
</dbReference>
<dbReference type="Gene3D" id="3.40.50.300">
    <property type="entry name" value="P-loop containing nucleotide triphosphate hydrolases"/>
    <property type="match status" value="1"/>
</dbReference>
<sequence>MSFQEIYKVCIIASRGISNEELTSKFLNRISSSKEEYKILVSSYNTLYSVEDHVKLEFWIFPYESIMNISNWEEFAWTHIKDSKGLVVVYDITKTETLDWILIKIHKIKNSLDDIPPILLVGNKLELKKNRQISAKQIRLIKESNDIFYSEEISLNSGENIEKMFMKLTKMMVRKTKPDSNIEIKRFTNKKEKLYLSLLIAVSIGGVSLIVSLIMYFVILFS</sequence>
<evidence type="ECO:0000313" key="3">
    <source>
        <dbReference type="EMBL" id="KKN52284.1"/>
    </source>
</evidence>
<dbReference type="PROSITE" id="PS51419">
    <property type="entry name" value="RAB"/>
    <property type="match status" value="1"/>
</dbReference>
<dbReference type="EMBL" id="LAZR01001026">
    <property type="protein sequence ID" value="KKN52284.1"/>
    <property type="molecule type" value="Genomic_DNA"/>
</dbReference>
<keyword evidence="2" id="KW-1133">Transmembrane helix</keyword>
<dbReference type="SMART" id="SM00175">
    <property type="entry name" value="RAB"/>
    <property type="match status" value="1"/>
</dbReference>
<evidence type="ECO:0000256" key="2">
    <source>
        <dbReference type="SAM" id="Phobius"/>
    </source>
</evidence>
<name>A0A0F9RBN2_9ZZZZ</name>
<dbReference type="GO" id="GO:0005525">
    <property type="term" value="F:GTP binding"/>
    <property type="evidence" value="ECO:0007669"/>
    <property type="project" value="InterPro"/>
</dbReference>
<dbReference type="SMART" id="SM00173">
    <property type="entry name" value="RAS"/>
    <property type="match status" value="1"/>
</dbReference>
<protein>
    <submittedName>
        <fullName evidence="3">Uncharacterized protein</fullName>
    </submittedName>
</protein>
<keyword evidence="1" id="KW-0547">Nucleotide-binding</keyword>
<dbReference type="GO" id="GO:0003924">
    <property type="term" value="F:GTPase activity"/>
    <property type="evidence" value="ECO:0007669"/>
    <property type="project" value="InterPro"/>
</dbReference>
<evidence type="ECO:0000256" key="1">
    <source>
        <dbReference type="ARBA" id="ARBA00022741"/>
    </source>
</evidence>
<dbReference type="AlphaFoldDB" id="A0A0F9RBN2"/>
<comment type="caution">
    <text evidence="3">The sequence shown here is derived from an EMBL/GenBank/DDBJ whole genome shotgun (WGS) entry which is preliminary data.</text>
</comment>
<organism evidence="3">
    <name type="scientific">marine sediment metagenome</name>
    <dbReference type="NCBI Taxonomy" id="412755"/>
    <lineage>
        <taxon>unclassified sequences</taxon>
        <taxon>metagenomes</taxon>
        <taxon>ecological metagenomes</taxon>
    </lineage>
</organism>